<proteinExistence type="predicted"/>
<dbReference type="RefSeq" id="WP_169346749.1">
    <property type="nucleotide sequence ID" value="NZ_JABBJJ010000099.1"/>
</dbReference>
<evidence type="ECO:0000313" key="3">
    <source>
        <dbReference type="EMBL" id="NMO17468.1"/>
    </source>
</evidence>
<feature type="signal peptide" evidence="2">
    <location>
        <begin position="1"/>
        <end position="26"/>
    </location>
</feature>
<dbReference type="PROSITE" id="PS51257">
    <property type="entry name" value="PROKAR_LIPOPROTEIN"/>
    <property type="match status" value="1"/>
</dbReference>
<evidence type="ECO:0000256" key="1">
    <source>
        <dbReference type="SAM" id="MobiDB-lite"/>
    </source>
</evidence>
<comment type="caution">
    <text evidence="3">The sequence shown here is derived from an EMBL/GenBank/DDBJ whole genome shotgun (WGS) entry which is preliminary data.</text>
</comment>
<keyword evidence="4" id="KW-1185">Reference proteome</keyword>
<dbReference type="Proteomes" id="UP000518300">
    <property type="component" value="Unassembled WGS sequence"/>
</dbReference>
<evidence type="ECO:0008006" key="5">
    <source>
        <dbReference type="Google" id="ProtNLM"/>
    </source>
</evidence>
<name>A0A848LID1_9BACT</name>
<feature type="chain" id="PRO_5032716910" description="Lipoprotein" evidence="2">
    <location>
        <begin position="27"/>
        <end position="57"/>
    </location>
</feature>
<feature type="compositionally biased region" description="Low complexity" evidence="1">
    <location>
        <begin position="41"/>
        <end position="51"/>
    </location>
</feature>
<sequence length="57" mass="5889">MRRSMRVAGRQWAFVLVLLACVGVVACDDDDDEGDGGYDGGTYEDAGTDAGVFDGGG</sequence>
<gene>
    <name evidence="3" type="ORF">HG543_21760</name>
</gene>
<accession>A0A848LID1</accession>
<reference evidence="3 4" key="1">
    <citation type="submission" date="2020-04" db="EMBL/GenBank/DDBJ databases">
        <title>Draft genome of Pyxidicoccus fallax type strain.</title>
        <authorList>
            <person name="Whitworth D.E."/>
        </authorList>
    </citation>
    <scope>NUCLEOTIDE SEQUENCE [LARGE SCALE GENOMIC DNA]</scope>
    <source>
        <strain evidence="3 4">DSM 14698</strain>
    </source>
</reference>
<dbReference type="AlphaFoldDB" id="A0A848LID1"/>
<evidence type="ECO:0000256" key="2">
    <source>
        <dbReference type="SAM" id="SignalP"/>
    </source>
</evidence>
<dbReference type="EMBL" id="JABBJJ010000099">
    <property type="protein sequence ID" value="NMO17468.1"/>
    <property type="molecule type" value="Genomic_DNA"/>
</dbReference>
<feature type="region of interest" description="Disordered" evidence="1">
    <location>
        <begin position="34"/>
        <end position="57"/>
    </location>
</feature>
<organism evidence="3 4">
    <name type="scientific">Pyxidicoccus fallax</name>
    <dbReference type="NCBI Taxonomy" id="394095"/>
    <lineage>
        <taxon>Bacteria</taxon>
        <taxon>Pseudomonadati</taxon>
        <taxon>Myxococcota</taxon>
        <taxon>Myxococcia</taxon>
        <taxon>Myxococcales</taxon>
        <taxon>Cystobacterineae</taxon>
        <taxon>Myxococcaceae</taxon>
        <taxon>Pyxidicoccus</taxon>
    </lineage>
</organism>
<keyword evidence="2" id="KW-0732">Signal</keyword>
<evidence type="ECO:0000313" key="4">
    <source>
        <dbReference type="Proteomes" id="UP000518300"/>
    </source>
</evidence>
<protein>
    <recommendedName>
        <fullName evidence="5">Lipoprotein</fullName>
    </recommendedName>
</protein>